<dbReference type="Proteomes" id="UP000479710">
    <property type="component" value="Unassembled WGS sequence"/>
</dbReference>
<gene>
    <name evidence="1" type="ORF">E2562_029410</name>
</gene>
<comment type="caution">
    <text evidence="1">The sequence shown here is derived from an EMBL/GenBank/DDBJ whole genome shotgun (WGS) entry which is preliminary data.</text>
</comment>
<evidence type="ECO:0000313" key="1">
    <source>
        <dbReference type="EMBL" id="KAF0893736.1"/>
    </source>
</evidence>
<dbReference type="EMBL" id="SPHZ02000011">
    <property type="protein sequence ID" value="KAF0893735.1"/>
    <property type="molecule type" value="Genomic_DNA"/>
</dbReference>
<name>A0A6G1C0U2_9ORYZ</name>
<proteinExistence type="predicted"/>
<dbReference type="AlphaFoldDB" id="A0A6G1C0U2"/>
<protein>
    <submittedName>
        <fullName evidence="1">Uncharacterized protein</fullName>
    </submittedName>
</protein>
<reference evidence="1 2" key="1">
    <citation type="submission" date="2019-11" db="EMBL/GenBank/DDBJ databases">
        <title>Whole genome sequence of Oryza granulata.</title>
        <authorList>
            <person name="Li W."/>
        </authorList>
    </citation>
    <scope>NUCLEOTIDE SEQUENCE [LARGE SCALE GENOMIC DNA]</scope>
    <source>
        <strain evidence="2">cv. Menghai</strain>
        <tissue evidence="1">Leaf</tissue>
    </source>
</reference>
<dbReference type="EMBL" id="SPHZ02000011">
    <property type="protein sequence ID" value="KAF0893736.1"/>
    <property type="molecule type" value="Genomic_DNA"/>
</dbReference>
<evidence type="ECO:0000313" key="2">
    <source>
        <dbReference type="Proteomes" id="UP000479710"/>
    </source>
</evidence>
<accession>A0A6G1C0U2</accession>
<sequence length="130" mass="14679">MLATFDGAHEHRCTLQRHFLLRARHAEAVAQASSVTLAFSDEVEGEDEYRKLTDGPVHNAVFCRHPIDLHGHAPVELAVHEIDHVERFRHMAYALGDAADEPVVLFFELLMNWLLAKTMPEAVELPGRSM</sequence>
<organism evidence="1 2">
    <name type="scientific">Oryza meyeriana var. granulata</name>
    <dbReference type="NCBI Taxonomy" id="110450"/>
    <lineage>
        <taxon>Eukaryota</taxon>
        <taxon>Viridiplantae</taxon>
        <taxon>Streptophyta</taxon>
        <taxon>Embryophyta</taxon>
        <taxon>Tracheophyta</taxon>
        <taxon>Spermatophyta</taxon>
        <taxon>Magnoliopsida</taxon>
        <taxon>Liliopsida</taxon>
        <taxon>Poales</taxon>
        <taxon>Poaceae</taxon>
        <taxon>BOP clade</taxon>
        <taxon>Oryzoideae</taxon>
        <taxon>Oryzeae</taxon>
        <taxon>Oryzinae</taxon>
        <taxon>Oryza</taxon>
        <taxon>Oryza meyeriana</taxon>
    </lineage>
</organism>
<keyword evidence="2" id="KW-1185">Reference proteome</keyword>